<dbReference type="Proteomes" id="UP001160334">
    <property type="component" value="Unassembled WGS sequence"/>
</dbReference>
<gene>
    <name evidence="1" type="ORF">M2280_002949</name>
</gene>
<dbReference type="EMBL" id="JARXVC010000007">
    <property type="protein sequence ID" value="MDH6281727.1"/>
    <property type="molecule type" value="Genomic_DNA"/>
</dbReference>
<reference evidence="1 2" key="1">
    <citation type="submission" date="2023-04" db="EMBL/GenBank/DDBJ databases">
        <title>Forest soil microbial communities from Buena Vista Peninsula, Colon Province, Panama.</title>
        <authorList>
            <person name="Bouskill N."/>
        </authorList>
    </citation>
    <scope>NUCLEOTIDE SEQUENCE [LARGE SCALE GENOMIC DNA]</scope>
    <source>
        <strain evidence="1 2">CFH S0262</strain>
    </source>
</reference>
<organism evidence="1 2">
    <name type="scientific">Prescottella agglutinans</name>
    <dbReference type="NCBI Taxonomy" id="1644129"/>
    <lineage>
        <taxon>Bacteria</taxon>
        <taxon>Bacillati</taxon>
        <taxon>Actinomycetota</taxon>
        <taxon>Actinomycetes</taxon>
        <taxon>Mycobacteriales</taxon>
        <taxon>Nocardiaceae</taxon>
        <taxon>Prescottella</taxon>
    </lineage>
</organism>
<keyword evidence="2" id="KW-1185">Reference proteome</keyword>
<protein>
    <recommendedName>
        <fullName evidence="3">GIY-YIG nuclease family protein</fullName>
    </recommendedName>
</protein>
<proteinExistence type="predicted"/>
<evidence type="ECO:0000313" key="1">
    <source>
        <dbReference type="EMBL" id="MDH6281727.1"/>
    </source>
</evidence>
<evidence type="ECO:0000313" key="2">
    <source>
        <dbReference type="Proteomes" id="UP001160334"/>
    </source>
</evidence>
<accession>A0ABT6MBQ3</accession>
<dbReference type="CDD" id="cd10440">
    <property type="entry name" value="GIY-YIG_COG3680"/>
    <property type="match status" value="1"/>
</dbReference>
<comment type="caution">
    <text evidence="1">The sequence shown here is derived from an EMBL/GenBank/DDBJ whole genome shotgun (WGS) entry which is preliminary data.</text>
</comment>
<sequence length="380" mass="40892">MATVWTVPEDITRVLLAAPGIRDFITDDEGRGVVSDPKVRLAEFTAVVNALHLNAGRTFTSVRDAAGVLFDAPATGGVVVSDALRLAVMRVITAEPRERKPAPNPLSPRVVENLGLYVYALRDPRDLMIFYVGVGRGNKVYSHDWDALGEAGTLDAEGVGEADRDETRSAWIQRIRDIYAAGHSVGHIVLRHRIDAAHAAHDAASAAKEAAHVVVDTLRLLEHRPDHPVLTNLAGEPADLEKRAMSVEELAVQYSALPAPELPVPGALVRVPAAAGAGLTADDLYALSRGPWRAGAAARSAVDLPVIVFADNIVRAVYRVSTWESVGPAGEQEYRFSGAVDPELEAKYVGTRVTPDRAGLKAWPAHGWVQRLTMARPHGR</sequence>
<evidence type="ECO:0008006" key="3">
    <source>
        <dbReference type="Google" id="ProtNLM"/>
    </source>
</evidence>
<name>A0ABT6MBQ3_9NOCA</name>
<dbReference type="RefSeq" id="WP_280761051.1">
    <property type="nucleotide sequence ID" value="NZ_JARXVC010000007.1"/>
</dbReference>